<gene>
    <name evidence="1" type="ORF">Tcan_09216</name>
</gene>
<dbReference type="EMBL" id="JPKZ01002294">
    <property type="protein sequence ID" value="KHN77420.1"/>
    <property type="molecule type" value="Genomic_DNA"/>
</dbReference>
<accession>A0A0B2V8X5</accession>
<reference evidence="1 2" key="1">
    <citation type="submission" date="2014-11" db="EMBL/GenBank/DDBJ databases">
        <title>Genetic blueprint of the zoonotic pathogen Toxocara canis.</title>
        <authorList>
            <person name="Zhu X.-Q."/>
            <person name="Korhonen P.K."/>
            <person name="Cai H."/>
            <person name="Young N.D."/>
            <person name="Nejsum P."/>
            <person name="von Samson-Himmelstjerna G."/>
            <person name="Boag P.R."/>
            <person name="Tan P."/>
            <person name="Li Q."/>
            <person name="Min J."/>
            <person name="Yang Y."/>
            <person name="Wang X."/>
            <person name="Fang X."/>
            <person name="Hall R.S."/>
            <person name="Hofmann A."/>
            <person name="Sternberg P.W."/>
            <person name="Jex A.R."/>
            <person name="Gasser R.B."/>
        </authorList>
    </citation>
    <scope>NUCLEOTIDE SEQUENCE [LARGE SCALE GENOMIC DNA]</scope>
    <source>
        <strain evidence="1">PN_DK_2014</strain>
    </source>
</reference>
<keyword evidence="2" id="KW-1185">Reference proteome</keyword>
<proteinExistence type="predicted"/>
<protein>
    <submittedName>
        <fullName evidence="1">Uncharacterized protein</fullName>
    </submittedName>
</protein>
<organism evidence="1 2">
    <name type="scientific">Toxocara canis</name>
    <name type="common">Canine roundworm</name>
    <dbReference type="NCBI Taxonomy" id="6265"/>
    <lineage>
        <taxon>Eukaryota</taxon>
        <taxon>Metazoa</taxon>
        <taxon>Ecdysozoa</taxon>
        <taxon>Nematoda</taxon>
        <taxon>Chromadorea</taxon>
        <taxon>Rhabditida</taxon>
        <taxon>Spirurina</taxon>
        <taxon>Ascaridomorpha</taxon>
        <taxon>Ascaridoidea</taxon>
        <taxon>Toxocaridae</taxon>
        <taxon>Toxocara</taxon>
    </lineage>
</organism>
<name>A0A0B2V8X5_TOXCA</name>
<evidence type="ECO:0000313" key="1">
    <source>
        <dbReference type="EMBL" id="KHN77420.1"/>
    </source>
</evidence>
<comment type="caution">
    <text evidence="1">The sequence shown here is derived from an EMBL/GenBank/DDBJ whole genome shotgun (WGS) entry which is preliminary data.</text>
</comment>
<sequence length="59" mass="6729">MRALSRVQRVVLLRSMLRAMHDAVLETFDNFPERRGEFIEEIRAATAASVPLTMPALMI</sequence>
<dbReference type="AlphaFoldDB" id="A0A0B2V8X5"/>
<dbReference type="Proteomes" id="UP000031036">
    <property type="component" value="Unassembled WGS sequence"/>
</dbReference>
<evidence type="ECO:0000313" key="2">
    <source>
        <dbReference type="Proteomes" id="UP000031036"/>
    </source>
</evidence>